<dbReference type="EMBL" id="CBXI010000013">
    <property type="protein sequence ID" value="CDL90886.1"/>
    <property type="molecule type" value="Genomic_DNA"/>
</dbReference>
<dbReference type="Pfam" id="PF04383">
    <property type="entry name" value="KilA-N"/>
    <property type="match status" value="1"/>
</dbReference>
<reference evidence="2 3" key="1">
    <citation type="journal article" date="2015" name="Genome Announc.">
        <title>Draft Genome Sequence of Clostridium tyrobutyricum Strain DIVETGP, Isolated from Cow's Milk for Grana Padano Production.</title>
        <authorList>
            <person name="Soggiu A."/>
            <person name="Piras C."/>
            <person name="Gaiarsa S."/>
            <person name="Sassera D."/>
            <person name="Roncada P."/>
            <person name="Bendixen E."/>
            <person name="Brasca M."/>
            <person name="Bonizzi L."/>
        </authorList>
    </citation>
    <scope>NUCLEOTIDE SEQUENCE [LARGE SCALE GENOMIC DNA]</scope>
    <source>
        <strain evidence="2 3">DIVETGP</strain>
    </source>
</reference>
<dbReference type="RefSeq" id="WP_017895511.1">
    <property type="nucleotide sequence ID" value="NZ_CBXI010000013.1"/>
</dbReference>
<dbReference type="InterPro" id="IPR018004">
    <property type="entry name" value="KilA/APSES_HTH"/>
</dbReference>
<dbReference type="SMART" id="SM01252">
    <property type="entry name" value="KilA-N"/>
    <property type="match status" value="1"/>
</dbReference>
<feature type="domain" description="KilA/APSES-type HTH DNA-binding" evidence="1">
    <location>
        <begin position="18"/>
        <end position="109"/>
    </location>
</feature>
<evidence type="ECO:0000313" key="3">
    <source>
        <dbReference type="Proteomes" id="UP000019482"/>
    </source>
</evidence>
<evidence type="ECO:0000259" key="1">
    <source>
        <dbReference type="SMART" id="SM01252"/>
    </source>
</evidence>
<keyword evidence="3" id="KW-1185">Reference proteome</keyword>
<organism evidence="2 3">
    <name type="scientific">Clostridium tyrobutyricum DIVETGP</name>
    <dbReference type="NCBI Taxonomy" id="1408889"/>
    <lineage>
        <taxon>Bacteria</taxon>
        <taxon>Bacillati</taxon>
        <taxon>Bacillota</taxon>
        <taxon>Clostridia</taxon>
        <taxon>Eubacteriales</taxon>
        <taxon>Clostridiaceae</taxon>
        <taxon>Clostridium</taxon>
    </lineage>
</organism>
<gene>
    <name evidence="2" type="ORF">CTDIVETGP_0956</name>
</gene>
<proteinExistence type="predicted"/>
<dbReference type="GeneID" id="29419373"/>
<name>W6N405_CLOTY</name>
<protein>
    <recommendedName>
        <fullName evidence="1">KilA/APSES-type HTH DNA-binding domain-containing protein</fullName>
    </recommendedName>
</protein>
<evidence type="ECO:0000313" key="2">
    <source>
        <dbReference type="EMBL" id="CDL90886.1"/>
    </source>
</evidence>
<dbReference type="Proteomes" id="UP000019482">
    <property type="component" value="Unassembled WGS sequence"/>
</dbReference>
<dbReference type="AlphaFoldDB" id="W6N405"/>
<sequence>MPQNKEYKATINANGTNISIVLKGNEADYISLTDIAKYKSDEPNDVIRNWLRNRDTIEFLGLWEKINNPNFKPVEFDGFRKEAGKNAFVLSPQKMKASEEITFYIYQNN</sequence>
<accession>W6N405</accession>
<comment type="caution">
    <text evidence="2">The sequence shown here is derived from an EMBL/GenBank/DDBJ whole genome shotgun (WGS) entry which is preliminary data.</text>
</comment>
<dbReference type="OrthoDB" id="9810290at2"/>